<protein>
    <submittedName>
        <fullName evidence="2">Uncharacterized protein</fullName>
    </submittedName>
</protein>
<evidence type="ECO:0000313" key="2">
    <source>
        <dbReference type="EMBL" id="QJB04619.1"/>
    </source>
</evidence>
<organism evidence="2">
    <name type="scientific">viral metagenome</name>
    <dbReference type="NCBI Taxonomy" id="1070528"/>
    <lineage>
        <taxon>unclassified sequences</taxon>
        <taxon>metagenomes</taxon>
        <taxon>organismal metagenomes</taxon>
    </lineage>
</organism>
<proteinExistence type="predicted"/>
<dbReference type="AlphaFoldDB" id="A0A6M3MGX1"/>
<evidence type="ECO:0000256" key="1">
    <source>
        <dbReference type="SAM" id="MobiDB-lite"/>
    </source>
</evidence>
<accession>A0A6M3MGX1</accession>
<sequence>MMDISFLIQHSNGRQGGTKSVDFPESCPNCGGAHFKMHGARGPESFLLEIRCVRCGGILEKITGSEEGFKSVCKTV</sequence>
<dbReference type="EMBL" id="MT143886">
    <property type="protein sequence ID" value="QJB04619.1"/>
    <property type="molecule type" value="Genomic_DNA"/>
</dbReference>
<feature type="region of interest" description="Disordered" evidence="1">
    <location>
        <begin position="1"/>
        <end position="20"/>
    </location>
</feature>
<name>A0A6M3MGX1_9ZZZZ</name>
<gene>
    <name evidence="2" type="ORF">MM171B00229_0035</name>
</gene>
<reference evidence="2" key="1">
    <citation type="submission" date="2020-03" db="EMBL/GenBank/DDBJ databases">
        <title>The deep terrestrial virosphere.</title>
        <authorList>
            <person name="Holmfeldt K."/>
            <person name="Nilsson E."/>
            <person name="Simone D."/>
            <person name="Lopez-Fernandez M."/>
            <person name="Wu X."/>
            <person name="de Brujin I."/>
            <person name="Lundin D."/>
            <person name="Andersson A."/>
            <person name="Bertilsson S."/>
            <person name="Dopson M."/>
        </authorList>
    </citation>
    <scope>NUCLEOTIDE SEQUENCE</scope>
    <source>
        <strain evidence="2">MM171B00229</strain>
    </source>
</reference>